<name>M0GED6_HALPT</name>
<sequence>MVPPSEVGPFGRLEVKQAQSLVGVGALGVKFTDIGIDDAFIEEVANTVDPGDSALFLLSRAQMARIRAGLSDDKFEISRRTSPRGRRPTP</sequence>
<organism evidence="1 2">
    <name type="scientific">Haloferax prahovense (strain DSM 18310 / JCM 13924 / TL6)</name>
    <dbReference type="NCBI Taxonomy" id="1227461"/>
    <lineage>
        <taxon>Archaea</taxon>
        <taxon>Methanobacteriati</taxon>
        <taxon>Methanobacteriota</taxon>
        <taxon>Stenosarchaea group</taxon>
        <taxon>Halobacteria</taxon>
        <taxon>Halobacteriales</taxon>
        <taxon>Haloferacaceae</taxon>
        <taxon>Haloferax</taxon>
    </lineage>
</organism>
<comment type="caution">
    <text evidence="1">The sequence shown here is derived from an EMBL/GenBank/DDBJ whole genome shotgun (WGS) entry which is preliminary data.</text>
</comment>
<keyword evidence="2" id="KW-1185">Reference proteome</keyword>
<dbReference type="PATRIC" id="fig|1227461.3.peg.2042"/>
<reference evidence="1 2" key="1">
    <citation type="journal article" date="2014" name="PLoS Genet.">
        <title>Phylogenetically driven sequencing of extremely halophilic archaea reveals strategies for static and dynamic osmo-response.</title>
        <authorList>
            <person name="Becker E.A."/>
            <person name="Seitzer P.M."/>
            <person name="Tritt A."/>
            <person name="Larsen D."/>
            <person name="Krusor M."/>
            <person name="Yao A.I."/>
            <person name="Wu D."/>
            <person name="Madern D."/>
            <person name="Eisen J.A."/>
            <person name="Darling A.E."/>
            <person name="Facciotti M.T."/>
        </authorList>
    </citation>
    <scope>NUCLEOTIDE SEQUENCE [LARGE SCALE GENOMIC DNA]</scope>
    <source>
        <strain evidence="2">DSM 18310 / JCM 13924 / TL6</strain>
    </source>
</reference>
<dbReference type="AlphaFoldDB" id="M0GED6"/>
<protein>
    <submittedName>
        <fullName evidence="1">Uncharacterized protein</fullName>
    </submittedName>
</protein>
<evidence type="ECO:0000313" key="1">
    <source>
        <dbReference type="EMBL" id="ELZ69184.1"/>
    </source>
</evidence>
<accession>M0GED6</accession>
<dbReference type="RefSeq" id="WP_008094201.1">
    <property type="nucleotide sequence ID" value="NZ_AOLG01000029.1"/>
</dbReference>
<dbReference type="InterPro" id="IPR009200">
    <property type="entry name" value="DUF1269_membrane"/>
</dbReference>
<dbReference type="Proteomes" id="UP000011559">
    <property type="component" value="Unassembled WGS sequence"/>
</dbReference>
<evidence type="ECO:0000313" key="2">
    <source>
        <dbReference type="Proteomes" id="UP000011559"/>
    </source>
</evidence>
<dbReference type="Pfam" id="PF06897">
    <property type="entry name" value="DUF1269"/>
    <property type="match status" value="1"/>
</dbReference>
<dbReference type="EMBL" id="AOLG01000029">
    <property type="protein sequence ID" value="ELZ69184.1"/>
    <property type="molecule type" value="Genomic_DNA"/>
</dbReference>
<gene>
    <name evidence="1" type="ORF">C457_10111</name>
</gene>
<proteinExistence type="predicted"/>